<evidence type="ECO:0000313" key="3">
    <source>
        <dbReference type="EMBL" id="KAB8292922.1"/>
    </source>
</evidence>
<dbReference type="Pfam" id="PF00248">
    <property type="entry name" value="Aldo_ket_red"/>
    <property type="match status" value="1"/>
</dbReference>
<reference evidence="3 4" key="1">
    <citation type="submission" date="2019-06" db="EMBL/GenBank/DDBJ databases">
        <title>Genome Sequence of the Brown Rot Fungal Pathogen Monilinia laxa.</title>
        <authorList>
            <person name="De Miccolis Angelini R.M."/>
            <person name="Landi L."/>
            <person name="Abate D."/>
            <person name="Pollastro S."/>
            <person name="Romanazzi G."/>
            <person name="Faretra F."/>
        </authorList>
    </citation>
    <scope>NUCLEOTIDE SEQUENCE [LARGE SCALE GENOMIC DNA]</scope>
    <source>
        <strain evidence="3 4">Mlax316</strain>
    </source>
</reference>
<dbReference type="SUPFAM" id="SSF51430">
    <property type="entry name" value="NAD(P)-linked oxidoreductase"/>
    <property type="match status" value="1"/>
</dbReference>
<protein>
    <recommendedName>
        <fullName evidence="2">NADP-dependent oxidoreductase domain-containing protein</fullName>
    </recommendedName>
</protein>
<dbReference type="CDD" id="cd19075">
    <property type="entry name" value="AKR_AKR7A1-5"/>
    <property type="match status" value="1"/>
</dbReference>
<accession>A0A5N6JU75</accession>
<dbReference type="PANTHER" id="PTHR43364:SF4">
    <property type="entry name" value="NAD(P)-LINKED OXIDOREDUCTASE SUPERFAMILY PROTEIN"/>
    <property type="match status" value="1"/>
</dbReference>
<dbReference type="OrthoDB" id="48988at2759"/>
<dbReference type="GO" id="GO:0016491">
    <property type="term" value="F:oxidoreductase activity"/>
    <property type="evidence" value="ECO:0007669"/>
    <property type="project" value="UniProtKB-KW"/>
</dbReference>
<dbReference type="PANTHER" id="PTHR43364">
    <property type="entry name" value="NADH-SPECIFIC METHYLGLYOXAL REDUCTASE-RELATED"/>
    <property type="match status" value="1"/>
</dbReference>
<dbReference type="Gene3D" id="3.20.20.100">
    <property type="entry name" value="NADP-dependent oxidoreductase domain"/>
    <property type="match status" value="1"/>
</dbReference>
<dbReference type="InterPro" id="IPR020471">
    <property type="entry name" value="AKR"/>
</dbReference>
<comment type="caution">
    <text evidence="3">The sequence shown here is derived from an EMBL/GenBank/DDBJ whole genome shotgun (WGS) entry which is preliminary data.</text>
</comment>
<evidence type="ECO:0000256" key="1">
    <source>
        <dbReference type="ARBA" id="ARBA00023002"/>
    </source>
</evidence>
<dbReference type="InterPro" id="IPR050523">
    <property type="entry name" value="AKR_Detox_Biosynth"/>
</dbReference>
<dbReference type="AlphaFoldDB" id="A0A5N6JU75"/>
<sequence length="343" mass="38818">MASRTESKPKIPIVLGAMTFGKPGVIQTRVHDIKDVSSMVSLYQSHGGNEIDTARVYGEGSSEEYLGQLESSYTDRGIIMATKLYPNNPIYPNNMDGGNITHKADDVRLHLDRSLKALGVDKVDLFYLHAPDRNVPFEETFGMCDVLHKEGKFNRLGVSNFMAWEVAQVQEICIKNNWIRPTVYQGVYNAIQRSIEPELVPCLHHYNMSLYAFNPIAGGYLTSRYHRDQAEVEASSRFDESNIQGQAYRKRYWNDTMFDALDIIREAAKKEGLTESECALRWMVNHSILEVERGDKIIIGASTEAHLKGNLEDLEKGPLSEEIVQALDRAWAKTKAVVTGYWH</sequence>
<dbReference type="EMBL" id="VIGI01000012">
    <property type="protein sequence ID" value="KAB8292922.1"/>
    <property type="molecule type" value="Genomic_DNA"/>
</dbReference>
<dbReference type="PRINTS" id="PR00069">
    <property type="entry name" value="ALDKETRDTASE"/>
</dbReference>
<dbReference type="InterPro" id="IPR023210">
    <property type="entry name" value="NADP_OxRdtase_dom"/>
</dbReference>
<name>A0A5N6JU75_MONLA</name>
<keyword evidence="4" id="KW-1185">Reference proteome</keyword>
<feature type="domain" description="NADP-dependent oxidoreductase" evidence="2">
    <location>
        <begin position="12"/>
        <end position="331"/>
    </location>
</feature>
<evidence type="ECO:0000313" key="4">
    <source>
        <dbReference type="Proteomes" id="UP000326757"/>
    </source>
</evidence>
<dbReference type="InterPro" id="IPR036812">
    <property type="entry name" value="NAD(P)_OxRdtase_dom_sf"/>
</dbReference>
<proteinExistence type="predicted"/>
<dbReference type="Proteomes" id="UP000326757">
    <property type="component" value="Unassembled WGS sequence"/>
</dbReference>
<gene>
    <name evidence="3" type="ORF">EYC80_007287</name>
</gene>
<organism evidence="3 4">
    <name type="scientific">Monilinia laxa</name>
    <name type="common">Brown rot fungus</name>
    <name type="synonym">Sclerotinia laxa</name>
    <dbReference type="NCBI Taxonomy" id="61186"/>
    <lineage>
        <taxon>Eukaryota</taxon>
        <taxon>Fungi</taxon>
        <taxon>Dikarya</taxon>
        <taxon>Ascomycota</taxon>
        <taxon>Pezizomycotina</taxon>
        <taxon>Leotiomycetes</taxon>
        <taxon>Helotiales</taxon>
        <taxon>Sclerotiniaceae</taxon>
        <taxon>Monilinia</taxon>
    </lineage>
</organism>
<keyword evidence="1" id="KW-0560">Oxidoreductase</keyword>
<evidence type="ECO:0000259" key="2">
    <source>
        <dbReference type="Pfam" id="PF00248"/>
    </source>
</evidence>